<dbReference type="AlphaFoldDB" id="A0A068V9V9"/>
<evidence type="ECO:0000256" key="2">
    <source>
        <dbReference type="ARBA" id="ARBA00022840"/>
    </source>
</evidence>
<dbReference type="InterPro" id="IPR008271">
    <property type="entry name" value="Ser/Thr_kinase_AS"/>
</dbReference>
<dbReference type="InterPro" id="IPR000719">
    <property type="entry name" value="Prot_kinase_dom"/>
</dbReference>
<dbReference type="InterPro" id="IPR011009">
    <property type="entry name" value="Kinase-like_dom_sf"/>
</dbReference>
<dbReference type="GO" id="GO:0005524">
    <property type="term" value="F:ATP binding"/>
    <property type="evidence" value="ECO:0007669"/>
    <property type="project" value="UniProtKB-KW"/>
</dbReference>
<evidence type="ECO:0000256" key="3">
    <source>
        <dbReference type="ARBA" id="ARBA00047558"/>
    </source>
</evidence>
<dbReference type="EMBL" id="HG739237">
    <property type="protein sequence ID" value="CDP17289.1"/>
    <property type="molecule type" value="Genomic_DNA"/>
</dbReference>
<organism evidence="6 7">
    <name type="scientific">Coffea canephora</name>
    <name type="common">Robusta coffee</name>
    <dbReference type="NCBI Taxonomy" id="49390"/>
    <lineage>
        <taxon>Eukaryota</taxon>
        <taxon>Viridiplantae</taxon>
        <taxon>Streptophyta</taxon>
        <taxon>Embryophyta</taxon>
        <taxon>Tracheophyta</taxon>
        <taxon>Spermatophyta</taxon>
        <taxon>Magnoliopsida</taxon>
        <taxon>eudicotyledons</taxon>
        <taxon>Gunneridae</taxon>
        <taxon>Pentapetalae</taxon>
        <taxon>asterids</taxon>
        <taxon>lamiids</taxon>
        <taxon>Gentianales</taxon>
        <taxon>Rubiaceae</taxon>
        <taxon>Ixoroideae</taxon>
        <taxon>Gardenieae complex</taxon>
        <taxon>Bertiereae - Coffeeae clade</taxon>
        <taxon>Coffeeae</taxon>
        <taxon>Coffea</taxon>
    </lineage>
</organism>
<dbReference type="InParanoid" id="A0A068V9V9"/>
<proteinExistence type="predicted"/>
<dbReference type="InterPro" id="IPR001245">
    <property type="entry name" value="Ser-Thr/Tyr_kinase_cat_dom"/>
</dbReference>
<comment type="catalytic activity">
    <reaction evidence="3">
        <text>L-seryl-[protein] + ATP = O-phospho-L-seryl-[protein] + ADP + H(+)</text>
        <dbReference type="Rhea" id="RHEA:17989"/>
        <dbReference type="Rhea" id="RHEA-COMP:9863"/>
        <dbReference type="Rhea" id="RHEA-COMP:11604"/>
        <dbReference type="ChEBI" id="CHEBI:15378"/>
        <dbReference type="ChEBI" id="CHEBI:29999"/>
        <dbReference type="ChEBI" id="CHEBI:30616"/>
        <dbReference type="ChEBI" id="CHEBI:83421"/>
        <dbReference type="ChEBI" id="CHEBI:456216"/>
    </reaction>
</comment>
<dbReference type="Proteomes" id="UP000295252">
    <property type="component" value="Chromosome XI"/>
</dbReference>
<sequence>MFFLPIFHRDIKSSNTLLDENFLTVILDFGLSRSVLLDKSHETTRVGDSERAWFLRLLVLNWQTTQG</sequence>
<evidence type="ECO:0000256" key="1">
    <source>
        <dbReference type="ARBA" id="ARBA00022741"/>
    </source>
</evidence>
<dbReference type="GO" id="GO:0007166">
    <property type="term" value="P:cell surface receptor signaling pathway"/>
    <property type="evidence" value="ECO:0007669"/>
    <property type="project" value="InterPro"/>
</dbReference>
<dbReference type="Gene3D" id="1.10.510.10">
    <property type="entry name" value="Transferase(Phosphotransferase) domain 1"/>
    <property type="match status" value="1"/>
</dbReference>
<gene>
    <name evidence="6" type="ORF">GSCOC_T00003760001</name>
</gene>
<dbReference type="PANTHER" id="PTHR27005:SF353">
    <property type="entry name" value="WALL-ASSOCIATED RECEPTOR KINASE-LIKE 22"/>
    <property type="match status" value="1"/>
</dbReference>
<accession>A0A068V9V9</accession>
<dbReference type="InterPro" id="IPR045274">
    <property type="entry name" value="WAK-like"/>
</dbReference>
<dbReference type="GO" id="GO:0004674">
    <property type="term" value="F:protein serine/threonine kinase activity"/>
    <property type="evidence" value="ECO:0007669"/>
    <property type="project" value="TreeGrafter"/>
</dbReference>
<dbReference type="PROSITE" id="PS00108">
    <property type="entry name" value="PROTEIN_KINASE_ST"/>
    <property type="match status" value="1"/>
</dbReference>
<feature type="domain" description="Protein kinase" evidence="5">
    <location>
        <begin position="1"/>
        <end position="67"/>
    </location>
</feature>
<dbReference type="PANTHER" id="PTHR27005">
    <property type="entry name" value="WALL-ASSOCIATED RECEPTOR KINASE-LIKE 21"/>
    <property type="match status" value="1"/>
</dbReference>
<comment type="catalytic activity">
    <reaction evidence="4">
        <text>L-threonyl-[protein] + ATP = O-phospho-L-threonyl-[protein] + ADP + H(+)</text>
        <dbReference type="Rhea" id="RHEA:46608"/>
        <dbReference type="Rhea" id="RHEA-COMP:11060"/>
        <dbReference type="Rhea" id="RHEA-COMP:11605"/>
        <dbReference type="ChEBI" id="CHEBI:15378"/>
        <dbReference type="ChEBI" id="CHEBI:30013"/>
        <dbReference type="ChEBI" id="CHEBI:30616"/>
        <dbReference type="ChEBI" id="CHEBI:61977"/>
        <dbReference type="ChEBI" id="CHEBI:456216"/>
    </reaction>
</comment>
<evidence type="ECO:0000313" key="7">
    <source>
        <dbReference type="Proteomes" id="UP000295252"/>
    </source>
</evidence>
<name>A0A068V9V9_COFCA</name>
<protein>
    <recommendedName>
        <fullName evidence="5">Protein kinase domain-containing protein</fullName>
    </recommendedName>
</protein>
<dbReference type="PROSITE" id="PS50011">
    <property type="entry name" value="PROTEIN_KINASE_DOM"/>
    <property type="match status" value="1"/>
</dbReference>
<keyword evidence="7" id="KW-1185">Reference proteome</keyword>
<evidence type="ECO:0000256" key="4">
    <source>
        <dbReference type="ARBA" id="ARBA00047951"/>
    </source>
</evidence>
<keyword evidence="1" id="KW-0547">Nucleotide-binding</keyword>
<evidence type="ECO:0000259" key="5">
    <source>
        <dbReference type="PROSITE" id="PS50011"/>
    </source>
</evidence>
<reference evidence="7" key="1">
    <citation type="journal article" date="2014" name="Science">
        <title>The coffee genome provides insight into the convergent evolution of caffeine biosynthesis.</title>
        <authorList>
            <person name="Denoeud F."/>
            <person name="Carretero-Paulet L."/>
            <person name="Dereeper A."/>
            <person name="Droc G."/>
            <person name="Guyot R."/>
            <person name="Pietrella M."/>
            <person name="Zheng C."/>
            <person name="Alberti A."/>
            <person name="Anthony F."/>
            <person name="Aprea G."/>
            <person name="Aury J.M."/>
            <person name="Bento P."/>
            <person name="Bernard M."/>
            <person name="Bocs S."/>
            <person name="Campa C."/>
            <person name="Cenci A."/>
            <person name="Combes M.C."/>
            <person name="Crouzillat D."/>
            <person name="Da Silva C."/>
            <person name="Daddiego L."/>
            <person name="De Bellis F."/>
            <person name="Dussert S."/>
            <person name="Garsmeur O."/>
            <person name="Gayraud T."/>
            <person name="Guignon V."/>
            <person name="Jahn K."/>
            <person name="Jamilloux V."/>
            <person name="Joet T."/>
            <person name="Labadie K."/>
            <person name="Lan T."/>
            <person name="Leclercq J."/>
            <person name="Lepelley M."/>
            <person name="Leroy T."/>
            <person name="Li L.T."/>
            <person name="Librado P."/>
            <person name="Lopez L."/>
            <person name="Munoz A."/>
            <person name="Noel B."/>
            <person name="Pallavicini A."/>
            <person name="Perrotta G."/>
            <person name="Poncet V."/>
            <person name="Pot D."/>
            <person name="Priyono X."/>
            <person name="Rigoreau M."/>
            <person name="Rouard M."/>
            <person name="Rozas J."/>
            <person name="Tranchant-Dubreuil C."/>
            <person name="VanBuren R."/>
            <person name="Zhang Q."/>
            <person name="Andrade A.C."/>
            <person name="Argout X."/>
            <person name="Bertrand B."/>
            <person name="de Kochko A."/>
            <person name="Graziosi G."/>
            <person name="Henry R.J."/>
            <person name="Jayarama X."/>
            <person name="Ming R."/>
            <person name="Nagai C."/>
            <person name="Rounsley S."/>
            <person name="Sankoff D."/>
            <person name="Giuliano G."/>
            <person name="Albert V.A."/>
            <person name="Wincker P."/>
            <person name="Lashermes P."/>
        </authorList>
    </citation>
    <scope>NUCLEOTIDE SEQUENCE [LARGE SCALE GENOMIC DNA]</scope>
    <source>
        <strain evidence="7">cv. DH200-94</strain>
    </source>
</reference>
<dbReference type="Pfam" id="PF07714">
    <property type="entry name" value="PK_Tyr_Ser-Thr"/>
    <property type="match status" value="1"/>
</dbReference>
<dbReference type="GO" id="GO:0005886">
    <property type="term" value="C:plasma membrane"/>
    <property type="evidence" value="ECO:0007669"/>
    <property type="project" value="TreeGrafter"/>
</dbReference>
<dbReference type="OrthoDB" id="4062651at2759"/>
<evidence type="ECO:0000313" key="6">
    <source>
        <dbReference type="EMBL" id="CDP17289.1"/>
    </source>
</evidence>
<dbReference type="SUPFAM" id="SSF56112">
    <property type="entry name" value="Protein kinase-like (PK-like)"/>
    <property type="match status" value="1"/>
</dbReference>
<dbReference type="PhylomeDB" id="A0A068V9V9"/>
<dbReference type="Gramene" id="CDP17289">
    <property type="protein sequence ID" value="CDP17289"/>
    <property type="gene ID" value="GSCOC_T00003760001"/>
</dbReference>
<dbReference type="STRING" id="49390.A0A068V9V9"/>
<keyword evidence="2" id="KW-0067">ATP-binding</keyword>